<proteinExistence type="predicted"/>
<dbReference type="SUPFAM" id="SSF54695">
    <property type="entry name" value="POZ domain"/>
    <property type="match status" value="1"/>
</dbReference>
<feature type="domain" description="BTB" evidence="1">
    <location>
        <begin position="45"/>
        <end position="114"/>
    </location>
</feature>
<dbReference type="GO" id="GO:0005829">
    <property type="term" value="C:cytosol"/>
    <property type="evidence" value="ECO:0007669"/>
    <property type="project" value="TreeGrafter"/>
</dbReference>
<dbReference type="AlphaFoldDB" id="A0A182WC13"/>
<name>A0A182WC13_9DIPT</name>
<dbReference type="InterPro" id="IPR011705">
    <property type="entry name" value="BACK"/>
</dbReference>
<dbReference type="InterPro" id="IPR000210">
    <property type="entry name" value="BTB/POZ_dom"/>
</dbReference>
<keyword evidence="3" id="KW-1185">Reference proteome</keyword>
<dbReference type="Gene3D" id="3.30.710.10">
    <property type="entry name" value="Potassium Channel Kv1.1, Chain A"/>
    <property type="match status" value="1"/>
</dbReference>
<evidence type="ECO:0000313" key="3">
    <source>
        <dbReference type="Proteomes" id="UP000075920"/>
    </source>
</evidence>
<protein>
    <submittedName>
        <fullName evidence="2">BTB domain-containing protein</fullName>
    </submittedName>
</protein>
<dbReference type="SMART" id="SM00225">
    <property type="entry name" value="BTB"/>
    <property type="match status" value="1"/>
</dbReference>
<dbReference type="PROSITE" id="PS50097">
    <property type="entry name" value="BTB"/>
    <property type="match status" value="1"/>
</dbReference>
<dbReference type="CDD" id="cd18186">
    <property type="entry name" value="BTB_POZ_ZBTB_KLHL-like"/>
    <property type="match status" value="1"/>
</dbReference>
<dbReference type="Gene3D" id="1.25.40.420">
    <property type="match status" value="1"/>
</dbReference>
<reference evidence="3" key="1">
    <citation type="submission" date="2013-03" db="EMBL/GenBank/DDBJ databases">
        <title>The Genome Sequence of Anopheles minimus MINIMUS1.</title>
        <authorList>
            <consortium name="The Broad Institute Genomics Platform"/>
            <person name="Neafsey D.E."/>
            <person name="Walton C."/>
            <person name="Walker B."/>
            <person name="Young S.K."/>
            <person name="Zeng Q."/>
            <person name="Gargeya S."/>
            <person name="Fitzgerald M."/>
            <person name="Haas B."/>
            <person name="Abouelleil A."/>
            <person name="Allen A.W."/>
            <person name="Alvarado L."/>
            <person name="Arachchi H.M."/>
            <person name="Berlin A.M."/>
            <person name="Chapman S.B."/>
            <person name="Gainer-Dewar J."/>
            <person name="Goldberg J."/>
            <person name="Griggs A."/>
            <person name="Gujja S."/>
            <person name="Hansen M."/>
            <person name="Howarth C."/>
            <person name="Imamovic A."/>
            <person name="Ireland A."/>
            <person name="Larimer J."/>
            <person name="McCowan C."/>
            <person name="Murphy C."/>
            <person name="Pearson M."/>
            <person name="Poon T.W."/>
            <person name="Priest M."/>
            <person name="Roberts A."/>
            <person name="Saif S."/>
            <person name="Shea T."/>
            <person name="Sisk P."/>
            <person name="Sykes S."/>
            <person name="Wortman J."/>
            <person name="Nusbaum C."/>
            <person name="Birren B."/>
        </authorList>
    </citation>
    <scope>NUCLEOTIDE SEQUENCE [LARGE SCALE GENOMIC DNA]</scope>
    <source>
        <strain evidence="3">MINIMUS1</strain>
    </source>
</reference>
<dbReference type="Pfam" id="PF07707">
    <property type="entry name" value="BACK"/>
    <property type="match status" value="1"/>
</dbReference>
<dbReference type="CDD" id="cd14733">
    <property type="entry name" value="BACK"/>
    <property type="match status" value="1"/>
</dbReference>
<evidence type="ECO:0000313" key="2">
    <source>
        <dbReference type="EnsemblMetazoa" id="AMIN007892-PA"/>
    </source>
</evidence>
<sequence length="372" mass="43095">MMSMIEKLMGQDNNLITPAAFGLNYDTDNTVSLRRVSMVNNPFCSDITFIVGPSKQRIYAHKQYLVTASEYFYKLFCGTYIEAEQKEVVLKDTDPVIFLMLLRLIYGAKVDINDENIRDIYDCMQRYMLYEFTQPLSDFLISKIVDPSTAIEIFKQNDFYNFLPVNEKSMHFIQNNPLSYSENGDFFTLSKTRLAKILASRQINCTCDQLNGILRMWEAHNPNTDTKELRKLLTSISREFYSHKLPLLGHISVENQQYGENLSLKLESNKSLSLYGFGVYVKSGSNAVNISITIEWRCFKKCHNFNISNTNIHAVQTLDLMFSEVPLLPHQEYIIKMTHRAISTSCSISRIFRTMTSELNFPDKVKMQNSYR</sequence>
<dbReference type="VEuPathDB" id="VectorBase:AMIN007892"/>
<dbReference type="GO" id="GO:0022008">
    <property type="term" value="P:neurogenesis"/>
    <property type="evidence" value="ECO:0007669"/>
    <property type="project" value="TreeGrafter"/>
</dbReference>
<dbReference type="EnsemblMetazoa" id="AMIN007892-RA">
    <property type="protein sequence ID" value="AMIN007892-PA"/>
    <property type="gene ID" value="AMIN007892"/>
</dbReference>
<reference evidence="2" key="2">
    <citation type="submission" date="2020-05" db="UniProtKB">
        <authorList>
            <consortium name="EnsemblMetazoa"/>
        </authorList>
    </citation>
    <scope>IDENTIFICATION</scope>
    <source>
        <strain evidence="2">MINIMUS1</strain>
    </source>
</reference>
<dbReference type="PANTHER" id="PTHR45774:SF9">
    <property type="entry name" value="LUTE, ISOFORM D"/>
    <property type="match status" value="1"/>
</dbReference>
<dbReference type="Proteomes" id="UP000075920">
    <property type="component" value="Unassembled WGS sequence"/>
</dbReference>
<dbReference type="STRING" id="112268.A0A182WC13"/>
<evidence type="ECO:0000259" key="1">
    <source>
        <dbReference type="PROSITE" id="PS50097"/>
    </source>
</evidence>
<dbReference type="Pfam" id="PF00651">
    <property type="entry name" value="BTB"/>
    <property type="match status" value="1"/>
</dbReference>
<dbReference type="PANTHER" id="PTHR45774">
    <property type="entry name" value="BTB/POZ DOMAIN-CONTAINING"/>
    <property type="match status" value="1"/>
</dbReference>
<dbReference type="InterPro" id="IPR011333">
    <property type="entry name" value="SKP1/BTB/POZ_sf"/>
</dbReference>
<accession>A0A182WC13</accession>
<organism evidence="2 3">
    <name type="scientific">Anopheles minimus</name>
    <dbReference type="NCBI Taxonomy" id="112268"/>
    <lineage>
        <taxon>Eukaryota</taxon>
        <taxon>Metazoa</taxon>
        <taxon>Ecdysozoa</taxon>
        <taxon>Arthropoda</taxon>
        <taxon>Hexapoda</taxon>
        <taxon>Insecta</taxon>
        <taxon>Pterygota</taxon>
        <taxon>Neoptera</taxon>
        <taxon>Endopterygota</taxon>
        <taxon>Diptera</taxon>
        <taxon>Nematocera</taxon>
        <taxon>Culicoidea</taxon>
        <taxon>Culicidae</taxon>
        <taxon>Anophelinae</taxon>
        <taxon>Anopheles</taxon>
    </lineage>
</organism>